<reference evidence="2" key="1">
    <citation type="journal article" date="2018" name="Data Brief">
        <title>Genome sequence data from 17 accessions of Ensete ventricosum, a staple food crop for millions in Ethiopia.</title>
        <authorList>
            <person name="Yemataw Z."/>
            <person name="Muzemil S."/>
            <person name="Ambachew D."/>
            <person name="Tripathi L."/>
            <person name="Tesfaye K."/>
            <person name="Chala A."/>
            <person name="Farbos A."/>
            <person name="O'Neill P."/>
            <person name="Moore K."/>
            <person name="Grant M."/>
            <person name="Studholme D.J."/>
        </authorList>
    </citation>
    <scope>NUCLEOTIDE SEQUENCE [LARGE SCALE GENOMIC DNA]</scope>
    <source>
        <tissue evidence="2">Leaf</tissue>
    </source>
</reference>
<proteinExistence type="predicted"/>
<accession>A0A445MLX5</accession>
<dbReference type="EMBL" id="KV876674">
    <property type="protein sequence ID" value="RZR75284.1"/>
    <property type="molecule type" value="Genomic_DNA"/>
</dbReference>
<feature type="compositionally biased region" description="Basic and acidic residues" evidence="1">
    <location>
        <begin position="116"/>
        <end position="132"/>
    </location>
</feature>
<evidence type="ECO:0000256" key="1">
    <source>
        <dbReference type="SAM" id="MobiDB-lite"/>
    </source>
</evidence>
<dbReference type="AlphaFoldDB" id="A0A445MLX5"/>
<sequence>MRIARYRACPRAVVARGSRALFLPREEMEHFPARGERSRRRAYVVDVVGLSRNEITSVDKRWGGEEDGCDCCNLGQVAAAAEGKQQGLARKRKQEWAVAARATVGNDIGSGGCARSRKDNNDWREEAAGGAG</sequence>
<gene>
    <name evidence="2" type="ORF">BHM03_00053795</name>
</gene>
<evidence type="ECO:0000313" key="2">
    <source>
        <dbReference type="EMBL" id="RZR75284.1"/>
    </source>
</evidence>
<name>A0A445MLX5_ENSVE</name>
<dbReference type="Proteomes" id="UP000290560">
    <property type="component" value="Unassembled WGS sequence"/>
</dbReference>
<organism evidence="2">
    <name type="scientific">Ensete ventricosum</name>
    <name type="common">Abyssinian banana</name>
    <name type="synonym">Musa ensete</name>
    <dbReference type="NCBI Taxonomy" id="4639"/>
    <lineage>
        <taxon>Eukaryota</taxon>
        <taxon>Viridiplantae</taxon>
        <taxon>Streptophyta</taxon>
        <taxon>Embryophyta</taxon>
        <taxon>Tracheophyta</taxon>
        <taxon>Spermatophyta</taxon>
        <taxon>Magnoliopsida</taxon>
        <taxon>Liliopsida</taxon>
        <taxon>Zingiberales</taxon>
        <taxon>Musaceae</taxon>
        <taxon>Ensete</taxon>
    </lineage>
</organism>
<protein>
    <submittedName>
        <fullName evidence="2">Uncharacterized protein</fullName>
    </submittedName>
</protein>
<feature type="region of interest" description="Disordered" evidence="1">
    <location>
        <begin position="109"/>
        <end position="132"/>
    </location>
</feature>